<protein>
    <submittedName>
        <fullName evidence="1">Uncharacterized protein</fullName>
    </submittedName>
</protein>
<dbReference type="EMBL" id="JAWWNJ010000076">
    <property type="protein sequence ID" value="KAK7006426.1"/>
    <property type="molecule type" value="Genomic_DNA"/>
</dbReference>
<dbReference type="AlphaFoldDB" id="A0AAW0AB95"/>
<gene>
    <name evidence="1" type="ORF">R3P38DRAFT_2794145</name>
</gene>
<name>A0AAW0AB95_9AGAR</name>
<dbReference type="Proteomes" id="UP001362999">
    <property type="component" value="Unassembled WGS sequence"/>
</dbReference>
<keyword evidence="2" id="KW-1185">Reference proteome</keyword>
<accession>A0AAW0AB95</accession>
<evidence type="ECO:0000313" key="1">
    <source>
        <dbReference type="EMBL" id="KAK7006426.1"/>
    </source>
</evidence>
<evidence type="ECO:0000313" key="2">
    <source>
        <dbReference type="Proteomes" id="UP001362999"/>
    </source>
</evidence>
<proteinExistence type="predicted"/>
<sequence>MRVNRLVIDSKTGETRYQFSGMPAPSARASDMMQLQLLQVMTRTEPNLALTRSIHNALFSHATRFLEAETKEWPDLDKGPRVEFGGIRFEGNGERGERHGLSGSISAIWFFEWSLVVVFEDWKLSERMNRAGRCRANCPCFLNLNGTRWPENVDTVSLQLDPSFLYLRYDTDHFTALARDELTLPDEAGLGHSESRIGQFCEFEHAVVAIHVLQFLLGE</sequence>
<reference evidence="1 2" key="1">
    <citation type="journal article" date="2024" name="J Genomics">
        <title>Draft genome sequencing and assembly of Favolaschia claudopus CIRM-BRFM 2984 isolated from oak limbs.</title>
        <authorList>
            <person name="Navarro D."/>
            <person name="Drula E."/>
            <person name="Chaduli D."/>
            <person name="Cazenave R."/>
            <person name="Ahrendt S."/>
            <person name="Wang J."/>
            <person name="Lipzen A."/>
            <person name="Daum C."/>
            <person name="Barry K."/>
            <person name="Grigoriev I.V."/>
            <person name="Favel A."/>
            <person name="Rosso M.N."/>
            <person name="Martin F."/>
        </authorList>
    </citation>
    <scope>NUCLEOTIDE SEQUENCE [LARGE SCALE GENOMIC DNA]</scope>
    <source>
        <strain evidence="1 2">CIRM-BRFM 2984</strain>
    </source>
</reference>
<organism evidence="1 2">
    <name type="scientific">Favolaschia claudopus</name>
    <dbReference type="NCBI Taxonomy" id="2862362"/>
    <lineage>
        <taxon>Eukaryota</taxon>
        <taxon>Fungi</taxon>
        <taxon>Dikarya</taxon>
        <taxon>Basidiomycota</taxon>
        <taxon>Agaricomycotina</taxon>
        <taxon>Agaricomycetes</taxon>
        <taxon>Agaricomycetidae</taxon>
        <taxon>Agaricales</taxon>
        <taxon>Marasmiineae</taxon>
        <taxon>Mycenaceae</taxon>
        <taxon>Favolaschia</taxon>
    </lineage>
</organism>
<comment type="caution">
    <text evidence="1">The sequence shown here is derived from an EMBL/GenBank/DDBJ whole genome shotgun (WGS) entry which is preliminary data.</text>
</comment>